<dbReference type="GO" id="GO:0005549">
    <property type="term" value="F:odorant binding"/>
    <property type="evidence" value="ECO:0007669"/>
    <property type="project" value="InterPro"/>
</dbReference>
<dbReference type="GO" id="GO:0007165">
    <property type="term" value="P:signal transduction"/>
    <property type="evidence" value="ECO:0007669"/>
    <property type="project" value="UniProtKB-KW"/>
</dbReference>
<dbReference type="GO" id="GO:0004984">
    <property type="term" value="F:olfactory receptor activity"/>
    <property type="evidence" value="ECO:0007669"/>
    <property type="project" value="InterPro"/>
</dbReference>
<accession>A0A6P8YFZ2</accession>
<evidence type="ECO:0000313" key="11">
    <source>
        <dbReference type="Proteomes" id="UP000515158"/>
    </source>
</evidence>
<evidence type="ECO:0000313" key="12">
    <source>
        <dbReference type="RefSeq" id="XP_034238653.1"/>
    </source>
</evidence>
<evidence type="ECO:0000256" key="3">
    <source>
        <dbReference type="ARBA" id="ARBA00022606"/>
    </source>
</evidence>
<keyword evidence="7 10" id="KW-0472">Membrane</keyword>
<reference evidence="12" key="1">
    <citation type="submission" date="2025-08" db="UniProtKB">
        <authorList>
            <consortium name="RefSeq"/>
        </authorList>
    </citation>
    <scope>IDENTIFICATION</scope>
    <source>
        <tissue evidence="12">Total insect</tissue>
    </source>
</reference>
<dbReference type="RefSeq" id="XP_034238653.1">
    <property type="nucleotide sequence ID" value="XM_034382762.1"/>
</dbReference>
<keyword evidence="5 10" id="KW-0552">Olfaction</keyword>
<comment type="subcellular location">
    <subcellularLocation>
        <location evidence="1 10">Cell membrane</location>
        <topology evidence="1 10">Multi-pass membrane protein</topology>
    </subcellularLocation>
</comment>
<comment type="similarity">
    <text evidence="10">Belongs to the insect chemoreceptor superfamily. Heteromeric odorant receptor channel (TC 1.A.69) family.</text>
</comment>
<dbReference type="KEGG" id="tpal:117643708"/>
<dbReference type="AlphaFoldDB" id="A0A6P8YFZ2"/>
<keyword evidence="2" id="KW-1003">Cell membrane</keyword>
<keyword evidence="9 10" id="KW-0807">Transducer</keyword>
<dbReference type="PANTHER" id="PTHR21137:SF35">
    <property type="entry name" value="ODORANT RECEPTOR 19A-RELATED"/>
    <property type="match status" value="1"/>
</dbReference>
<evidence type="ECO:0000256" key="9">
    <source>
        <dbReference type="ARBA" id="ARBA00023224"/>
    </source>
</evidence>
<evidence type="ECO:0000256" key="2">
    <source>
        <dbReference type="ARBA" id="ARBA00022475"/>
    </source>
</evidence>
<gene>
    <name evidence="12" type="primary">LOC117643708</name>
</gene>
<evidence type="ECO:0000256" key="10">
    <source>
        <dbReference type="RuleBase" id="RU351113"/>
    </source>
</evidence>
<feature type="transmembrane region" description="Helical" evidence="10">
    <location>
        <begin position="12"/>
        <end position="30"/>
    </location>
</feature>
<comment type="caution">
    <text evidence="10">Lacks conserved residue(s) required for the propagation of feature annotation.</text>
</comment>
<feature type="transmembrane region" description="Helical" evidence="10">
    <location>
        <begin position="262"/>
        <end position="281"/>
    </location>
</feature>
<organism evidence="12">
    <name type="scientific">Thrips palmi</name>
    <name type="common">Melon thrips</name>
    <dbReference type="NCBI Taxonomy" id="161013"/>
    <lineage>
        <taxon>Eukaryota</taxon>
        <taxon>Metazoa</taxon>
        <taxon>Ecdysozoa</taxon>
        <taxon>Arthropoda</taxon>
        <taxon>Hexapoda</taxon>
        <taxon>Insecta</taxon>
        <taxon>Pterygota</taxon>
        <taxon>Neoptera</taxon>
        <taxon>Paraneoptera</taxon>
        <taxon>Thysanoptera</taxon>
        <taxon>Terebrantia</taxon>
        <taxon>Thripoidea</taxon>
        <taxon>Thripidae</taxon>
        <taxon>Thrips</taxon>
    </lineage>
</organism>
<evidence type="ECO:0000256" key="6">
    <source>
        <dbReference type="ARBA" id="ARBA00022989"/>
    </source>
</evidence>
<feature type="transmembrane region" description="Helical" evidence="10">
    <location>
        <begin position="161"/>
        <end position="182"/>
    </location>
</feature>
<keyword evidence="3 10" id="KW-0716">Sensory transduction</keyword>
<protein>
    <recommendedName>
        <fullName evidence="10">Odorant receptor</fullName>
    </recommendedName>
</protein>
<dbReference type="InterPro" id="IPR004117">
    <property type="entry name" value="7tm6_olfct_rcpt"/>
</dbReference>
<sequence length="357" mass="39368">MGQEGNDCCELNWGQTALVLIVAMTLLALVDTVQETSGRPLAERVSMRTMSAGISCTVSLVILSTRKRVILDALHQARQAALQLEADPTAEGKVEMAAEARWGRLVLWRVSATYAAGVVMGVVLTMLYDDSTVVNKGILQLGQSVAWWQPWGPQALLRVKWVLVELCAVCCCQTALFTVLFFEQAMHRVCAVLLREVGRRLQDRQSAALVYTVSVHIGVLRACRLMNAVFGLLLPFYLVISVGLSLLSTVALVQSGRGADTYAVSCFPYLFIFFVPMCLAGQRVQDASQGLLSAAYRGPWLEEDVRARRSRLMLMTSCSRPATFSTPGVGCLNRPTCRKGLRSWFQFVQVLMNLKTH</sequence>
<dbReference type="Proteomes" id="UP000515158">
    <property type="component" value="Unplaced"/>
</dbReference>
<dbReference type="PANTHER" id="PTHR21137">
    <property type="entry name" value="ODORANT RECEPTOR"/>
    <property type="match status" value="1"/>
</dbReference>
<evidence type="ECO:0000256" key="5">
    <source>
        <dbReference type="ARBA" id="ARBA00022725"/>
    </source>
</evidence>
<proteinExistence type="inferred from homology"/>
<dbReference type="InParanoid" id="A0A6P8YFZ2"/>
<feature type="transmembrane region" description="Helical" evidence="10">
    <location>
        <begin position="106"/>
        <end position="128"/>
    </location>
</feature>
<evidence type="ECO:0000256" key="1">
    <source>
        <dbReference type="ARBA" id="ARBA00004651"/>
    </source>
</evidence>
<dbReference type="Pfam" id="PF02949">
    <property type="entry name" value="7tm_6"/>
    <property type="match status" value="1"/>
</dbReference>
<evidence type="ECO:0000256" key="4">
    <source>
        <dbReference type="ARBA" id="ARBA00022692"/>
    </source>
</evidence>
<keyword evidence="6 10" id="KW-1133">Transmembrane helix</keyword>
<dbReference type="GeneID" id="117643708"/>
<keyword evidence="8 10" id="KW-0675">Receptor</keyword>
<feature type="transmembrane region" description="Helical" evidence="10">
    <location>
        <begin position="229"/>
        <end position="250"/>
    </location>
</feature>
<dbReference type="GO" id="GO:0005886">
    <property type="term" value="C:plasma membrane"/>
    <property type="evidence" value="ECO:0007669"/>
    <property type="project" value="UniProtKB-SubCell"/>
</dbReference>
<evidence type="ECO:0000256" key="8">
    <source>
        <dbReference type="ARBA" id="ARBA00023170"/>
    </source>
</evidence>
<name>A0A6P8YFZ2_THRPL</name>
<keyword evidence="11" id="KW-1185">Reference proteome</keyword>
<dbReference type="OrthoDB" id="10504701at2759"/>
<evidence type="ECO:0000256" key="7">
    <source>
        <dbReference type="ARBA" id="ARBA00023136"/>
    </source>
</evidence>
<keyword evidence="4 10" id="KW-0812">Transmembrane</keyword>